<feature type="region of interest" description="Disordered" evidence="1">
    <location>
        <begin position="370"/>
        <end position="445"/>
    </location>
</feature>
<reference evidence="3 4" key="1">
    <citation type="journal article" date="2018" name="Genome Biol. Evol.">
        <title>Multiple Roots of Fruiting Body Formation in Amoebozoa.</title>
        <authorList>
            <person name="Hillmann F."/>
            <person name="Forbes G."/>
            <person name="Novohradska S."/>
            <person name="Ferling I."/>
            <person name="Riege K."/>
            <person name="Groth M."/>
            <person name="Westermann M."/>
            <person name="Marz M."/>
            <person name="Spaller T."/>
            <person name="Winckler T."/>
            <person name="Schaap P."/>
            <person name="Glockner G."/>
        </authorList>
    </citation>
    <scope>NUCLEOTIDE SEQUENCE [LARGE SCALE GENOMIC DNA]</scope>
    <source>
        <strain evidence="3 4">Jena</strain>
    </source>
</reference>
<feature type="compositionally biased region" description="Low complexity" evidence="1">
    <location>
        <begin position="373"/>
        <end position="386"/>
    </location>
</feature>
<organism evidence="3 4">
    <name type="scientific">Planoprotostelium fungivorum</name>
    <dbReference type="NCBI Taxonomy" id="1890364"/>
    <lineage>
        <taxon>Eukaryota</taxon>
        <taxon>Amoebozoa</taxon>
        <taxon>Evosea</taxon>
        <taxon>Variosea</taxon>
        <taxon>Cavosteliida</taxon>
        <taxon>Cavosteliaceae</taxon>
        <taxon>Planoprotostelium</taxon>
    </lineage>
</organism>
<dbReference type="PANTHER" id="PTHR45898">
    <property type="entry name" value="TOM1-LIKE PROTEIN"/>
    <property type="match status" value="1"/>
</dbReference>
<feature type="region of interest" description="Disordered" evidence="1">
    <location>
        <begin position="249"/>
        <end position="340"/>
    </location>
</feature>
<evidence type="ECO:0000256" key="1">
    <source>
        <dbReference type="SAM" id="MobiDB-lite"/>
    </source>
</evidence>
<feature type="domain" description="VHS" evidence="2">
    <location>
        <begin position="1"/>
        <end position="132"/>
    </location>
</feature>
<dbReference type="Proteomes" id="UP000241769">
    <property type="component" value="Unassembled WGS sequence"/>
</dbReference>
<dbReference type="GO" id="GO:0043130">
    <property type="term" value="F:ubiquitin binding"/>
    <property type="evidence" value="ECO:0007669"/>
    <property type="project" value="InterPro"/>
</dbReference>
<dbReference type="SUPFAM" id="SSF48464">
    <property type="entry name" value="ENTH/VHS domain"/>
    <property type="match status" value="1"/>
</dbReference>
<dbReference type="InterPro" id="IPR002014">
    <property type="entry name" value="VHS_dom"/>
</dbReference>
<feature type="region of interest" description="Disordered" evidence="1">
    <location>
        <begin position="462"/>
        <end position="543"/>
    </location>
</feature>
<dbReference type="EMBL" id="MDYQ01000421">
    <property type="protein sequence ID" value="PRP74987.1"/>
    <property type="molecule type" value="Genomic_DNA"/>
</dbReference>
<sequence length="543" mass="60248">MSVQDIMDRAVGGDEVHLQSVSTLCEAINRRAIIAVDVSKALKDKMKNYKRPLVLEIFIKNCPNSHPVFGSRKFQTSLEKIVTNRKMDDMVKRKLAASIQDIACAFRQLPESWQHFFPSAYIQMRIKGVNFPPEPAKASFIPPRVVEKGRISSTDRSPSPTGDKEEKYSSEILMKMCNETIEALTQALTEGQTDIATSSVVGELLYTLETQRKQVVEVLQNGEVPEAQMNQMLQTNDSAETMIGIIREARKGNTASEPPRRSSNTPYYIPDHPDDHLGNVQFTQSGTYVPEPNAAKASAPPATLRSPSQPSSPPSLLHNNYGSTSKLASPPTPSKSRRRVEQINVPQGAVQAAAPVVQRPVEANFFDIDDDFASPQKSSSYSPQYATQPPYNPQMLHPNHQQGYPSPQQAYPSPQQGYPSPQQGYPSPQQGYPSPQLNYGSSQNKNLDTLFDELAIDAFGGATQVPSHSNIPEELDPYAQDYAPHSPHVQRQQRLSQQFSPQPVSSPQLNYTQPPQAQQQHQSQQQPNQRPANNDSVDLLGLW</sequence>
<feature type="compositionally biased region" description="Low complexity" evidence="1">
    <location>
        <begin position="496"/>
        <end position="534"/>
    </location>
</feature>
<dbReference type="InterPro" id="IPR008942">
    <property type="entry name" value="ENTH_VHS"/>
</dbReference>
<feature type="region of interest" description="Disordered" evidence="1">
    <location>
        <begin position="144"/>
        <end position="167"/>
    </location>
</feature>
<dbReference type="PANTHER" id="PTHR45898:SF4">
    <property type="entry name" value="TARGET OF MYB PROTEIN 1"/>
    <property type="match status" value="1"/>
</dbReference>
<keyword evidence="4" id="KW-1185">Reference proteome</keyword>
<feature type="compositionally biased region" description="Polar residues" evidence="1">
    <location>
        <begin position="253"/>
        <end position="266"/>
    </location>
</feature>
<gene>
    <name evidence="3" type="ORF">PROFUN_07380</name>
</gene>
<accession>A0A2P6MTH4</accession>
<feature type="compositionally biased region" description="Low complexity" evidence="1">
    <location>
        <begin position="401"/>
        <end position="436"/>
    </location>
</feature>
<dbReference type="AlphaFoldDB" id="A0A2P6MTH4"/>
<dbReference type="CDD" id="cd03561">
    <property type="entry name" value="VHS"/>
    <property type="match status" value="1"/>
</dbReference>
<evidence type="ECO:0000313" key="3">
    <source>
        <dbReference type="EMBL" id="PRP74987.1"/>
    </source>
</evidence>
<dbReference type="PROSITE" id="PS50179">
    <property type="entry name" value="VHS"/>
    <property type="match status" value="1"/>
</dbReference>
<dbReference type="GO" id="GO:0043328">
    <property type="term" value="P:protein transport to vacuole involved in ubiquitin-dependent protein catabolic process via the multivesicular body sorting pathway"/>
    <property type="evidence" value="ECO:0007669"/>
    <property type="project" value="InterPro"/>
</dbReference>
<comment type="caution">
    <text evidence="3">The sequence shown here is derived from an EMBL/GenBank/DDBJ whole genome shotgun (WGS) entry which is preliminary data.</text>
</comment>
<dbReference type="GO" id="GO:0035091">
    <property type="term" value="F:phosphatidylinositol binding"/>
    <property type="evidence" value="ECO:0007669"/>
    <property type="project" value="InterPro"/>
</dbReference>
<feature type="compositionally biased region" description="Polar residues" evidence="1">
    <location>
        <begin position="317"/>
        <end position="327"/>
    </location>
</feature>
<name>A0A2P6MTH4_9EUKA</name>
<protein>
    <recommendedName>
        <fullName evidence="2">VHS domain-containing protein</fullName>
    </recommendedName>
</protein>
<dbReference type="InterPro" id="IPR044836">
    <property type="entry name" value="TOL_plant"/>
</dbReference>
<evidence type="ECO:0000313" key="4">
    <source>
        <dbReference type="Proteomes" id="UP000241769"/>
    </source>
</evidence>
<feature type="compositionally biased region" description="Polar residues" evidence="1">
    <location>
        <begin position="151"/>
        <end position="160"/>
    </location>
</feature>
<evidence type="ECO:0000259" key="2">
    <source>
        <dbReference type="PROSITE" id="PS50179"/>
    </source>
</evidence>
<proteinExistence type="predicted"/>
<dbReference type="InParanoid" id="A0A2P6MTH4"/>
<dbReference type="Gene3D" id="1.25.40.90">
    <property type="match status" value="1"/>
</dbReference>